<dbReference type="Proteomes" id="UP000753802">
    <property type="component" value="Unassembled WGS sequence"/>
</dbReference>
<feature type="transmembrane region" description="Helical" evidence="1">
    <location>
        <begin position="12"/>
        <end position="36"/>
    </location>
</feature>
<keyword evidence="1" id="KW-1133">Transmembrane helix</keyword>
<gene>
    <name evidence="2" type="ORF">GWC95_07360</name>
</gene>
<keyword evidence="1" id="KW-0812">Transmembrane</keyword>
<dbReference type="EMBL" id="JAACJS010000011">
    <property type="protein sequence ID" value="NCI49734.1"/>
    <property type="molecule type" value="Genomic_DNA"/>
</dbReference>
<organism evidence="2 3">
    <name type="scientific">Sediminibacterium roseum</name>
    <dbReference type="NCBI Taxonomy" id="1978412"/>
    <lineage>
        <taxon>Bacteria</taxon>
        <taxon>Pseudomonadati</taxon>
        <taxon>Bacteroidota</taxon>
        <taxon>Chitinophagia</taxon>
        <taxon>Chitinophagales</taxon>
        <taxon>Chitinophagaceae</taxon>
        <taxon>Sediminibacterium</taxon>
    </lineage>
</organism>
<sequence>MEDKKKPHQHPLMQYAGYAAQLAAALIIGVVAGMWIDKKLNIGFPIAIWALPLVILIGMLIKVVKDTSTKKGKNE</sequence>
<protein>
    <recommendedName>
        <fullName evidence="4">F0F1-ATPase subunit Ca2+/Mg2+ transporter</fullName>
    </recommendedName>
</protein>
<evidence type="ECO:0000313" key="3">
    <source>
        <dbReference type="Proteomes" id="UP000753802"/>
    </source>
</evidence>
<proteinExistence type="predicted"/>
<accession>A0ABW9ZRZ6</accession>
<evidence type="ECO:0008006" key="4">
    <source>
        <dbReference type="Google" id="ProtNLM"/>
    </source>
</evidence>
<reference evidence="2 3" key="1">
    <citation type="submission" date="2020-01" db="EMBL/GenBank/DDBJ databases">
        <title>Genome analysis.</title>
        <authorList>
            <person name="Wu S."/>
            <person name="Wang G."/>
        </authorList>
    </citation>
    <scope>NUCLEOTIDE SEQUENCE [LARGE SCALE GENOMIC DNA]</scope>
    <source>
        <strain evidence="2 3">SYL130</strain>
    </source>
</reference>
<feature type="transmembrane region" description="Helical" evidence="1">
    <location>
        <begin position="42"/>
        <end position="64"/>
    </location>
</feature>
<keyword evidence="3" id="KW-1185">Reference proteome</keyword>
<comment type="caution">
    <text evidence="2">The sequence shown here is derived from an EMBL/GenBank/DDBJ whole genome shotgun (WGS) entry which is preliminary data.</text>
</comment>
<name>A0ABW9ZRZ6_9BACT</name>
<keyword evidence="1" id="KW-0472">Membrane</keyword>
<evidence type="ECO:0000313" key="2">
    <source>
        <dbReference type="EMBL" id="NCI49734.1"/>
    </source>
</evidence>
<evidence type="ECO:0000256" key="1">
    <source>
        <dbReference type="SAM" id="Phobius"/>
    </source>
</evidence>
<dbReference type="RefSeq" id="WP_161818044.1">
    <property type="nucleotide sequence ID" value="NZ_JAACJS010000011.1"/>
</dbReference>